<name>A0A1H1PSA4_9MICO</name>
<comment type="similarity">
    <text evidence="5">Belongs to the zinc-containing alcohol dehydrogenase family.</text>
</comment>
<evidence type="ECO:0000256" key="4">
    <source>
        <dbReference type="ARBA" id="ARBA00023002"/>
    </source>
</evidence>
<keyword evidence="8" id="KW-1185">Reference proteome</keyword>
<dbReference type="OrthoDB" id="9797931at2"/>
<dbReference type="InterPro" id="IPR013149">
    <property type="entry name" value="ADH-like_C"/>
</dbReference>
<dbReference type="SUPFAM" id="SSF50129">
    <property type="entry name" value="GroES-like"/>
    <property type="match status" value="1"/>
</dbReference>
<dbReference type="InterPro" id="IPR011032">
    <property type="entry name" value="GroES-like_sf"/>
</dbReference>
<dbReference type="Proteomes" id="UP000199649">
    <property type="component" value="Chromosome I"/>
</dbReference>
<dbReference type="AlphaFoldDB" id="A0A1H1PSA4"/>
<dbReference type="PROSITE" id="PS00059">
    <property type="entry name" value="ADH_ZINC"/>
    <property type="match status" value="1"/>
</dbReference>
<dbReference type="Gene3D" id="3.40.50.720">
    <property type="entry name" value="NAD(P)-binding Rossmann-like Domain"/>
    <property type="match status" value="1"/>
</dbReference>
<evidence type="ECO:0000256" key="5">
    <source>
        <dbReference type="RuleBase" id="RU361277"/>
    </source>
</evidence>
<keyword evidence="4" id="KW-0560">Oxidoreductase</keyword>
<evidence type="ECO:0000313" key="7">
    <source>
        <dbReference type="EMBL" id="SDS14004.1"/>
    </source>
</evidence>
<evidence type="ECO:0000256" key="2">
    <source>
        <dbReference type="ARBA" id="ARBA00022723"/>
    </source>
</evidence>
<evidence type="ECO:0000256" key="3">
    <source>
        <dbReference type="ARBA" id="ARBA00022833"/>
    </source>
</evidence>
<dbReference type="STRING" id="684552.SAMN04489719_1632"/>
<dbReference type="EMBL" id="LT629734">
    <property type="protein sequence ID" value="SDS14004.1"/>
    <property type="molecule type" value="Genomic_DNA"/>
</dbReference>
<dbReference type="InterPro" id="IPR013154">
    <property type="entry name" value="ADH-like_N"/>
</dbReference>
<dbReference type="InterPro" id="IPR020843">
    <property type="entry name" value="ER"/>
</dbReference>
<dbReference type="SMART" id="SM00829">
    <property type="entry name" value="PKS_ER"/>
    <property type="match status" value="1"/>
</dbReference>
<dbReference type="SUPFAM" id="SSF51735">
    <property type="entry name" value="NAD(P)-binding Rossmann-fold domains"/>
    <property type="match status" value="1"/>
</dbReference>
<gene>
    <name evidence="7" type="ORF">SAMN04489719_1632</name>
</gene>
<dbReference type="GO" id="GO:0016491">
    <property type="term" value="F:oxidoreductase activity"/>
    <property type="evidence" value="ECO:0007669"/>
    <property type="project" value="UniProtKB-KW"/>
</dbReference>
<feature type="domain" description="Enoyl reductase (ER)" evidence="6">
    <location>
        <begin position="8"/>
        <end position="343"/>
    </location>
</feature>
<organism evidence="7 8">
    <name type="scientific">Agrococcus carbonis</name>
    <dbReference type="NCBI Taxonomy" id="684552"/>
    <lineage>
        <taxon>Bacteria</taxon>
        <taxon>Bacillati</taxon>
        <taxon>Actinomycetota</taxon>
        <taxon>Actinomycetes</taxon>
        <taxon>Micrococcales</taxon>
        <taxon>Microbacteriaceae</taxon>
        <taxon>Agrococcus</taxon>
    </lineage>
</organism>
<comment type="cofactor">
    <cofactor evidence="1 5">
        <name>Zn(2+)</name>
        <dbReference type="ChEBI" id="CHEBI:29105"/>
    </cofactor>
</comment>
<dbReference type="Gene3D" id="3.90.180.10">
    <property type="entry name" value="Medium-chain alcohol dehydrogenases, catalytic domain"/>
    <property type="match status" value="1"/>
</dbReference>
<reference evidence="8" key="1">
    <citation type="submission" date="2016-10" db="EMBL/GenBank/DDBJ databases">
        <authorList>
            <person name="Varghese N."/>
            <person name="Submissions S."/>
        </authorList>
    </citation>
    <scope>NUCLEOTIDE SEQUENCE [LARGE SCALE GENOMIC DNA]</scope>
    <source>
        <strain evidence="8">DSM 22965</strain>
    </source>
</reference>
<dbReference type="InterPro" id="IPR002328">
    <property type="entry name" value="ADH_Zn_CS"/>
</dbReference>
<protein>
    <submittedName>
        <fullName evidence="7">Threonine 3-dehydrogenase</fullName>
    </submittedName>
</protein>
<keyword evidence="2 5" id="KW-0479">Metal-binding</keyword>
<keyword evidence="3 5" id="KW-0862">Zinc</keyword>
<dbReference type="InterPro" id="IPR050129">
    <property type="entry name" value="Zn_alcohol_dh"/>
</dbReference>
<accession>A0A1H1PSA4</accession>
<proteinExistence type="inferred from homology"/>
<dbReference type="Pfam" id="PF00107">
    <property type="entry name" value="ADH_zinc_N"/>
    <property type="match status" value="1"/>
</dbReference>
<sequence length="349" mass="36371">MRAVYKSGPVEGFDYRDDAPARGPVPAGHVRIAVAAASVCGTDNAIHKFSPAAQAFNLRLPVIVGHEGSGTVVEVGPGVNALAVGDRVAMDSHIPCLQCYQCSIGSPHICENMLLLGLHVDGLFAEEAIVPVSATFKLPGDFPLDEAALLEPAGVAMHGLQELGRSVLGKRVLVVGGGPVGLFAAELSRIGGAAKVVVVEPNAFRREFAESLGVSTLAPGEGVADALRAMSADRGGFDVAFEASGHPSGLVTILDALRVGGAVVTLGFSSTPHPLDVSEHLNRKAITMKGSFGRLLWQTWDDISVLIAEGRLELGKFITHRVGLSQIDEAIALLTQDSCKVLVVPELDA</sequence>
<dbReference type="PANTHER" id="PTHR43401:SF2">
    <property type="entry name" value="L-THREONINE 3-DEHYDROGENASE"/>
    <property type="match status" value="1"/>
</dbReference>
<dbReference type="GO" id="GO:0008270">
    <property type="term" value="F:zinc ion binding"/>
    <property type="evidence" value="ECO:0007669"/>
    <property type="project" value="InterPro"/>
</dbReference>
<dbReference type="PANTHER" id="PTHR43401">
    <property type="entry name" value="L-THREONINE 3-DEHYDROGENASE"/>
    <property type="match status" value="1"/>
</dbReference>
<dbReference type="InterPro" id="IPR036291">
    <property type="entry name" value="NAD(P)-bd_dom_sf"/>
</dbReference>
<evidence type="ECO:0000259" key="6">
    <source>
        <dbReference type="SMART" id="SM00829"/>
    </source>
</evidence>
<evidence type="ECO:0000256" key="1">
    <source>
        <dbReference type="ARBA" id="ARBA00001947"/>
    </source>
</evidence>
<evidence type="ECO:0000313" key="8">
    <source>
        <dbReference type="Proteomes" id="UP000199649"/>
    </source>
</evidence>
<dbReference type="RefSeq" id="WP_092666550.1">
    <property type="nucleotide sequence ID" value="NZ_LT629734.1"/>
</dbReference>
<dbReference type="Pfam" id="PF08240">
    <property type="entry name" value="ADH_N"/>
    <property type="match status" value="1"/>
</dbReference>